<dbReference type="AlphaFoldDB" id="A0A1A9GIF1"/>
<dbReference type="RefSeq" id="WP_157519882.1">
    <property type="nucleotide sequence ID" value="NZ_CP015079.1"/>
</dbReference>
<evidence type="ECO:0000256" key="2">
    <source>
        <dbReference type="ARBA" id="ARBA00010617"/>
    </source>
</evidence>
<dbReference type="PANTHER" id="PTHR24305">
    <property type="entry name" value="CYTOCHROME P450"/>
    <property type="match status" value="1"/>
</dbReference>
<keyword evidence="3 4" id="KW-0479">Metal-binding</keyword>
<gene>
    <name evidence="5" type="primary">cypE</name>
    <name evidence="5" type="ORF">I601_0960</name>
</gene>
<dbReference type="InterPro" id="IPR050121">
    <property type="entry name" value="Cytochrome_P450_monoxygenase"/>
</dbReference>
<dbReference type="PATRIC" id="fig|1300347.3.peg.958"/>
<evidence type="ECO:0000256" key="3">
    <source>
        <dbReference type="PIRSR" id="PIRSR602401-1"/>
    </source>
</evidence>
<proteinExistence type="inferred from homology"/>
<comment type="similarity">
    <text evidence="2 4">Belongs to the cytochrome P450 family.</text>
</comment>
<dbReference type="Gene3D" id="1.10.630.10">
    <property type="entry name" value="Cytochrome P450"/>
    <property type="match status" value="1"/>
</dbReference>
<keyword evidence="3 4" id="KW-0349">Heme</keyword>
<dbReference type="InterPro" id="IPR017972">
    <property type="entry name" value="Cyt_P450_CS"/>
</dbReference>
<evidence type="ECO:0000256" key="1">
    <source>
        <dbReference type="ARBA" id="ARBA00001971"/>
    </source>
</evidence>
<dbReference type="CDD" id="cd11053">
    <property type="entry name" value="CYP110-like"/>
    <property type="match status" value="1"/>
</dbReference>
<feature type="binding site" description="axial binding residue" evidence="3">
    <location>
        <position position="424"/>
    </location>
    <ligand>
        <name>heme</name>
        <dbReference type="ChEBI" id="CHEBI:30413"/>
    </ligand>
    <ligandPart>
        <name>Fe</name>
        <dbReference type="ChEBI" id="CHEBI:18248"/>
    </ligandPart>
</feature>
<dbReference type="PROSITE" id="PS00086">
    <property type="entry name" value="CYTOCHROME_P450"/>
    <property type="match status" value="1"/>
</dbReference>
<sequence>MATSQIAELDALPETGDLTQERFRRMSGASVGSADLPPVDLDGLPPGPRWPVLVQSAALMRFRHWFHPYLHRTYGDVFTVRLVPGGRPLVFFTRPEHTKEIFAADPAVFHAGKGNAILGPVMGEHSLLLQDGAEHQRARKLLMPAFNGAALREYRSLVTDLAADEAAHWPDGVTLRALDRMNVLTLEVILRVVFGVTDERRLAAMRPRVNATVDISPAVLLGWGYPALQRFGPWRRTVQNQAELDRLIYAEIRERRAAPDLAERSDVLSRLIRHGAGSTDESDRLTDTELRDQLVTLLLAGHETTATSLSWALYELGRDPALLRRSQEAADGTTPEDDAWLEAVMKESMRLHPVIPMVVRTLVRPATIGGLDLPRGTTVGPSIIVAHQRSEHHPDPDAFRPERFLGQHPPTNTWIPFGGGVRRCIGAGFAQMEGVAVLREVLRVHDVTTPVADGPKVRNITSVPRDGARIHVARR</sequence>
<keyword evidence="4" id="KW-0560">Oxidoreductase</keyword>
<name>A0A1A9GIF1_9ACTN</name>
<keyword evidence="3 4" id="KW-0408">Iron</keyword>
<dbReference type="GO" id="GO:0004497">
    <property type="term" value="F:monooxygenase activity"/>
    <property type="evidence" value="ECO:0007669"/>
    <property type="project" value="UniProtKB-KW"/>
</dbReference>
<evidence type="ECO:0000313" key="5">
    <source>
        <dbReference type="EMBL" id="ANH37403.1"/>
    </source>
</evidence>
<dbReference type="KEGG" id="ndk:I601_0960"/>
<evidence type="ECO:0000256" key="4">
    <source>
        <dbReference type="RuleBase" id="RU000461"/>
    </source>
</evidence>
<protein>
    <submittedName>
        <fullName evidence="5">Putative bifunctional P-450/NADPH-P450 reductase 2</fullName>
    </submittedName>
</protein>
<organism evidence="5 6">
    <name type="scientific">Nocardioides dokdonensis FR1436</name>
    <dbReference type="NCBI Taxonomy" id="1300347"/>
    <lineage>
        <taxon>Bacteria</taxon>
        <taxon>Bacillati</taxon>
        <taxon>Actinomycetota</taxon>
        <taxon>Actinomycetes</taxon>
        <taxon>Propionibacteriales</taxon>
        <taxon>Nocardioidaceae</taxon>
        <taxon>Nocardioides</taxon>
    </lineage>
</organism>
<dbReference type="PRINTS" id="PR00463">
    <property type="entry name" value="EP450I"/>
</dbReference>
<dbReference type="InterPro" id="IPR002401">
    <property type="entry name" value="Cyt_P450_E_grp-I"/>
</dbReference>
<reference evidence="5 6" key="1">
    <citation type="submission" date="2016-03" db="EMBL/GenBank/DDBJ databases">
        <title>Complete genome sequence of a soil Actinobacterium, Nocardioides dokdonensis FR1436.</title>
        <authorList>
            <person name="Kwon S.-K."/>
            <person name="Kim K."/>
            <person name="Kim J.F."/>
        </authorList>
    </citation>
    <scope>NUCLEOTIDE SEQUENCE [LARGE SCALE GENOMIC DNA]</scope>
    <source>
        <strain evidence="5 6">FR1436</strain>
    </source>
</reference>
<dbReference type="InterPro" id="IPR001128">
    <property type="entry name" value="Cyt_P450"/>
</dbReference>
<comment type="cofactor">
    <cofactor evidence="1 3">
        <name>heme</name>
        <dbReference type="ChEBI" id="CHEBI:30413"/>
    </cofactor>
</comment>
<dbReference type="GO" id="GO:0005506">
    <property type="term" value="F:iron ion binding"/>
    <property type="evidence" value="ECO:0007669"/>
    <property type="project" value="InterPro"/>
</dbReference>
<dbReference type="OrthoDB" id="7376058at2"/>
<evidence type="ECO:0000313" key="6">
    <source>
        <dbReference type="Proteomes" id="UP000077868"/>
    </source>
</evidence>
<dbReference type="GO" id="GO:0016705">
    <property type="term" value="F:oxidoreductase activity, acting on paired donors, with incorporation or reduction of molecular oxygen"/>
    <property type="evidence" value="ECO:0007669"/>
    <property type="project" value="InterPro"/>
</dbReference>
<keyword evidence="4" id="KW-0503">Monooxygenase</keyword>
<dbReference type="Pfam" id="PF00067">
    <property type="entry name" value="p450"/>
    <property type="match status" value="1"/>
</dbReference>
<dbReference type="PRINTS" id="PR00385">
    <property type="entry name" value="P450"/>
</dbReference>
<dbReference type="STRING" id="1300347.I601_0960"/>
<dbReference type="GO" id="GO:0020037">
    <property type="term" value="F:heme binding"/>
    <property type="evidence" value="ECO:0007669"/>
    <property type="project" value="InterPro"/>
</dbReference>
<accession>A0A1A9GIF1</accession>
<dbReference type="Proteomes" id="UP000077868">
    <property type="component" value="Chromosome"/>
</dbReference>
<dbReference type="InterPro" id="IPR036396">
    <property type="entry name" value="Cyt_P450_sf"/>
</dbReference>
<dbReference type="PANTHER" id="PTHR24305:SF166">
    <property type="entry name" value="CYTOCHROME P450 12A4, MITOCHONDRIAL-RELATED"/>
    <property type="match status" value="1"/>
</dbReference>
<dbReference type="EMBL" id="CP015079">
    <property type="protein sequence ID" value="ANH37403.1"/>
    <property type="molecule type" value="Genomic_DNA"/>
</dbReference>
<keyword evidence="6" id="KW-1185">Reference proteome</keyword>
<dbReference type="SUPFAM" id="SSF48264">
    <property type="entry name" value="Cytochrome P450"/>
    <property type="match status" value="1"/>
</dbReference>